<evidence type="ECO:0000313" key="4">
    <source>
        <dbReference type="Proteomes" id="UP001235939"/>
    </source>
</evidence>
<accession>A0ABY6LIS9</accession>
<proteinExistence type="predicted"/>
<reference evidence="3 4" key="1">
    <citation type="submission" date="2022-01" db="EMBL/GenBank/DDBJ databases">
        <title>A chromosomal length assembly of Cordylochernes scorpioides.</title>
        <authorList>
            <person name="Zeh D."/>
            <person name="Zeh J."/>
        </authorList>
    </citation>
    <scope>NUCLEOTIDE SEQUENCE [LARGE SCALE GENOMIC DNA]</scope>
    <source>
        <strain evidence="3">IN4F17</strain>
        <tissue evidence="3">Whole Body</tissue>
    </source>
</reference>
<dbReference type="Pfam" id="PF26215">
    <property type="entry name" value="HTH_animal"/>
    <property type="match status" value="1"/>
</dbReference>
<dbReference type="Proteomes" id="UP001235939">
    <property type="component" value="Chromosome 18"/>
</dbReference>
<feature type="region of interest" description="Disordered" evidence="1">
    <location>
        <begin position="434"/>
        <end position="454"/>
    </location>
</feature>
<evidence type="ECO:0000313" key="3">
    <source>
        <dbReference type="EMBL" id="UYV80332.1"/>
    </source>
</evidence>
<keyword evidence="4" id="KW-1185">Reference proteome</keyword>
<evidence type="ECO:0000256" key="1">
    <source>
        <dbReference type="SAM" id="MobiDB-lite"/>
    </source>
</evidence>
<sequence>MAYIWNNAFRWYSLCNSDKFNEHTHHKTPILGTYGNTCSTMETMGYVVLFSTGCAESLKPQQDFTMCSYDVNSLFISLPHSLIIENLRSLLSSHSIPNPETEGIILMFESCLATSNFSFEDQLFKQICGSPMGSPLSNIAAELVMSAIDSWILGQKHLRIEVWKRYLDDIFCICHKADALLFCHIWTFFFIKTDESYHTTVYYKKSIKPSYLLFDSYNPIGHKLTVVRTLTKRIHTHCSTPAFKKIEKKTIISNLTSRGYPLPFILRHSFNPSKYTQPAVNRNTCIIPYSFENQSIAHSLKKIGLRTFFTNHLSIGQILRNPITRSNIKKRPDQQPYVIYSIGCQDCNATYVGETGRFIYNRISEHNRNLINKDPKSLIFQHTSKTGHAFNLSDPICHYHNIRSKHQSLLIESFVSHDLNSINRRIELPSQYHSFRKKQPSPSFPPDPSSSSPV</sequence>
<dbReference type="PANTHER" id="PTHR21301:SF10">
    <property type="entry name" value="REVERSE TRANSCRIPTASE DOMAIN-CONTAINING PROTEIN"/>
    <property type="match status" value="1"/>
</dbReference>
<name>A0ABY6LIS9_9ARAC</name>
<evidence type="ECO:0000259" key="2">
    <source>
        <dbReference type="PROSITE" id="PS50878"/>
    </source>
</evidence>
<dbReference type="InterPro" id="IPR000477">
    <property type="entry name" value="RT_dom"/>
</dbReference>
<organism evidence="3 4">
    <name type="scientific">Cordylochernes scorpioides</name>
    <dbReference type="NCBI Taxonomy" id="51811"/>
    <lineage>
        <taxon>Eukaryota</taxon>
        <taxon>Metazoa</taxon>
        <taxon>Ecdysozoa</taxon>
        <taxon>Arthropoda</taxon>
        <taxon>Chelicerata</taxon>
        <taxon>Arachnida</taxon>
        <taxon>Pseudoscorpiones</taxon>
        <taxon>Cheliferoidea</taxon>
        <taxon>Chernetidae</taxon>
        <taxon>Cordylochernes</taxon>
    </lineage>
</organism>
<dbReference type="PANTHER" id="PTHR21301">
    <property type="entry name" value="REVERSE TRANSCRIPTASE"/>
    <property type="match status" value="1"/>
</dbReference>
<dbReference type="EMBL" id="CP092880">
    <property type="protein sequence ID" value="UYV80332.1"/>
    <property type="molecule type" value="Genomic_DNA"/>
</dbReference>
<dbReference type="PROSITE" id="PS50878">
    <property type="entry name" value="RT_POL"/>
    <property type="match status" value="1"/>
</dbReference>
<dbReference type="InterPro" id="IPR058912">
    <property type="entry name" value="HTH_animal"/>
</dbReference>
<protein>
    <recommendedName>
        <fullName evidence="2">Reverse transcriptase domain-containing protein</fullName>
    </recommendedName>
</protein>
<feature type="domain" description="Reverse transcriptase" evidence="2">
    <location>
        <begin position="1"/>
        <end position="224"/>
    </location>
</feature>
<gene>
    <name evidence="3" type="ORF">LAZ67_18002475</name>
</gene>